<protein>
    <submittedName>
        <fullName evidence="1">Uncharacterized protein</fullName>
    </submittedName>
</protein>
<evidence type="ECO:0000313" key="1">
    <source>
        <dbReference type="EMBL" id="RRT72376.1"/>
    </source>
</evidence>
<evidence type="ECO:0000313" key="2">
    <source>
        <dbReference type="Proteomes" id="UP000287651"/>
    </source>
</evidence>
<comment type="caution">
    <text evidence="1">The sequence shown here is derived from an EMBL/GenBank/DDBJ whole genome shotgun (WGS) entry which is preliminary data.</text>
</comment>
<name>A0A427A7Y7_ENSVE</name>
<gene>
    <name evidence="1" type="ORF">B296_00002632</name>
</gene>
<dbReference type="AlphaFoldDB" id="A0A427A7Y7"/>
<accession>A0A427A7Y7</accession>
<dbReference type="Proteomes" id="UP000287651">
    <property type="component" value="Unassembled WGS sequence"/>
</dbReference>
<reference evidence="1 2" key="1">
    <citation type="journal article" date="2014" name="Agronomy (Basel)">
        <title>A Draft Genome Sequence for Ensete ventricosum, the Drought-Tolerant Tree Against Hunger.</title>
        <authorList>
            <person name="Harrison J."/>
            <person name="Moore K.A."/>
            <person name="Paszkiewicz K."/>
            <person name="Jones T."/>
            <person name="Grant M."/>
            <person name="Ambacheew D."/>
            <person name="Muzemil S."/>
            <person name="Studholme D.J."/>
        </authorList>
    </citation>
    <scope>NUCLEOTIDE SEQUENCE [LARGE SCALE GENOMIC DNA]</scope>
</reference>
<proteinExistence type="predicted"/>
<sequence length="124" mass="13623">MMRAVEEAGIVVAWLEQQDRVAVKVAVDAERSVWGVSMGSEEGDYYEEVATEGWSCSEEGVARSEKGGIGATTTSRWSSKMGRGWVAESSGDGYDRRRKMKKLREVVAARSTVIGKGNRTTEEQ</sequence>
<organism evidence="1 2">
    <name type="scientific">Ensete ventricosum</name>
    <name type="common">Abyssinian banana</name>
    <name type="synonym">Musa ensete</name>
    <dbReference type="NCBI Taxonomy" id="4639"/>
    <lineage>
        <taxon>Eukaryota</taxon>
        <taxon>Viridiplantae</taxon>
        <taxon>Streptophyta</taxon>
        <taxon>Embryophyta</taxon>
        <taxon>Tracheophyta</taxon>
        <taxon>Spermatophyta</taxon>
        <taxon>Magnoliopsida</taxon>
        <taxon>Liliopsida</taxon>
        <taxon>Zingiberales</taxon>
        <taxon>Musaceae</taxon>
        <taxon>Ensete</taxon>
    </lineage>
</organism>
<dbReference type="EMBL" id="AMZH03003422">
    <property type="protein sequence ID" value="RRT72376.1"/>
    <property type="molecule type" value="Genomic_DNA"/>
</dbReference>